<dbReference type="InterPro" id="IPR013249">
    <property type="entry name" value="RNA_pol_sigma70_r4_t2"/>
</dbReference>
<dbReference type="PANTHER" id="PTHR43133">
    <property type="entry name" value="RNA POLYMERASE ECF-TYPE SIGMA FACTO"/>
    <property type="match status" value="1"/>
</dbReference>
<keyword evidence="8" id="KW-1185">Reference proteome</keyword>
<dbReference type="AlphaFoldDB" id="A0A7K1U372"/>
<name>A0A7K1U372_9BACT</name>
<evidence type="ECO:0000256" key="3">
    <source>
        <dbReference type="ARBA" id="ARBA00023082"/>
    </source>
</evidence>
<gene>
    <name evidence="7" type="ORF">GO493_11120</name>
</gene>
<keyword evidence="4" id="KW-0804">Transcription</keyword>
<dbReference type="InterPro" id="IPR007627">
    <property type="entry name" value="RNA_pol_sigma70_r2"/>
</dbReference>
<keyword evidence="2" id="KW-0805">Transcription regulation</keyword>
<evidence type="ECO:0000313" key="7">
    <source>
        <dbReference type="EMBL" id="MVT08814.1"/>
    </source>
</evidence>
<dbReference type="Pfam" id="PF04542">
    <property type="entry name" value="Sigma70_r2"/>
    <property type="match status" value="1"/>
</dbReference>
<dbReference type="InterPro" id="IPR039425">
    <property type="entry name" value="RNA_pol_sigma-70-like"/>
</dbReference>
<dbReference type="PANTHER" id="PTHR43133:SF46">
    <property type="entry name" value="RNA POLYMERASE SIGMA-70 FACTOR ECF SUBFAMILY"/>
    <property type="match status" value="1"/>
</dbReference>
<comment type="similarity">
    <text evidence="1">Belongs to the sigma-70 factor family. ECF subfamily.</text>
</comment>
<accession>A0A7K1U372</accession>
<dbReference type="GO" id="GO:0003677">
    <property type="term" value="F:DNA binding"/>
    <property type="evidence" value="ECO:0007669"/>
    <property type="project" value="InterPro"/>
</dbReference>
<evidence type="ECO:0000259" key="5">
    <source>
        <dbReference type="Pfam" id="PF04542"/>
    </source>
</evidence>
<reference evidence="7 8" key="1">
    <citation type="submission" date="2019-12" db="EMBL/GenBank/DDBJ databases">
        <title>Chitinophaga sp. strain ysch24 (GDMCC 1.1355), whole genome shotgun sequence.</title>
        <authorList>
            <person name="Zhang X."/>
        </authorList>
    </citation>
    <scope>NUCLEOTIDE SEQUENCE [LARGE SCALE GENOMIC DNA]</scope>
    <source>
        <strain evidence="8">ysch24</strain>
    </source>
</reference>
<evidence type="ECO:0000313" key="8">
    <source>
        <dbReference type="Proteomes" id="UP000461730"/>
    </source>
</evidence>
<dbReference type="Pfam" id="PF08281">
    <property type="entry name" value="Sigma70_r4_2"/>
    <property type="match status" value="1"/>
</dbReference>
<dbReference type="GO" id="GO:0006352">
    <property type="term" value="P:DNA-templated transcription initiation"/>
    <property type="evidence" value="ECO:0007669"/>
    <property type="project" value="InterPro"/>
</dbReference>
<dbReference type="SUPFAM" id="SSF88659">
    <property type="entry name" value="Sigma3 and sigma4 domains of RNA polymerase sigma factors"/>
    <property type="match status" value="1"/>
</dbReference>
<feature type="domain" description="RNA polymerase sigma factor 70 region 4 type 2" evidence="6">
    <location>
        <begin position="131"/>
        <end position="177"/>
    </location>
</feature>
<dbReference type="InterPro" id="IPR014284">
    <property type="entry name" value="RNA_pol_sigma-70_dom"/>
</dbReference>
<dbReference type="Proteomes" id="UP000461730">
    <property type="component" value="Unassembled WGS sequence"/>
</dbReference>
<evidence type="ECO:0000256" key="4">
    <source>
        <dbReference type="ARBA" id="ARBA00023163"/>
    </source>
</evidence>
<evidence type="ECO:0000259" key="6">
    <source>
        <dbReference type="Pfam" id="PF08281"/>
    </source>
</evidence>
<dbReference type="InterPro" id="IPR013325">
    <property type="entry name" value="RNA_pol_sigma_r2"/>
</dbReference>
<organism evidence="7 8">
    <name type="scientific">Chitinophaga tropicalis</name>
    <dbReference type="NCBI Taxonomy" id="2683588"/>
    <lineage>
        <taxon>Bacteria</taxon>
        <taxon>Pseudomonadati</taxon>
        <taxon>Bacteroidota</taxon>
        <taxon>Chitinophagia</taxon>
        <taxon>Chitinophagales</taxon>
        <taxon>Chitinophagaceae</taxon>
        <taxon>Chitinophaga</taxon>
    </lineage>
</organism>
<feature type="domain" description="RNA polymerase sigma-70 region 2" evidence="5">
    <location>
        <begin position="34"/>
        <end position="100"/>
    </location>
</feature>
<proteinExistence type="inferred from homology"/>
<dbReference type="InterPro" id="IPR014327">
    <property type="entry name" value="RNA_pol_sigma70_bacteroid"/>
</dbReference>
<dbReference type="EMBL" id="WRXN01000004">
    <property type="protein sequence ID" value="MVT08814.1"/>
    <property type="molecule type" value="Genomic_DNA"/>
</dbReference>
<dbReference type="NCBIfam" id="TIGR02985">
    <property type="entry name" value="Sig70_bacteroi1"/>
    <property type="match status" value="1"/>
</dbReference>
<evidence type="ECO:0000256" key="2">
    <source>
        <dbReference type="ARBA" id="ARBA00023015"/>
    </source>
</evidence>
<dbReference type="InterPro" id="IPR036388">
    <property type="entry name" value="WH-like_DNA-bd_sf"/>
</dbReference>
<comment type="caution">
    <text evidence="7">The sequence shown here is derived from an EMBL/GenBank/DDBJ whole genome shotgun (WGS) entry which is preliminary data.</text>
</comment>
<sequence>MILYCQLINNEPNSNRDLLERIAADDRDAFASLYTFLYPRLFRYLLVASRSETVAEEILQDVFVKLWIKRHTLVGIKSLESFMLRMVKNRLIDTIRKRDRIISMNEQALDNEISSDNIFQDVLLKEYHDLARKAIDAMPERRRKIFLLNAEEELTAKEIADRMQLSLTTVKKQLYEANHFIRNFLNTHGDILLILLCYTLHLTGPF</sequence>
<dbReference type="SUPFAM" id="SSF88946">
    <property type="entry name" value="Sigma2 domain of RNA polymerase sigma factors"/>
    <property type="match status" value="1"/>
</dbReference>
<dbReference type="Gene3D" id="1.10.1740.10">
    <property type="match status" value="1"/>
</dbReference>
<dbReference type="Gene3D" id="1.10.10.10">
    <property type="entry name" value="Winged helix-like DNA-binding domain superfamily/Winged helix DNA-binding domain"/>
    <property type="match status" value="1"/>
</dbReference>
<dbReference type="NCBIfam" id="TIGR02937">
    <property type="entry name" value="sigma70-ECF"/>
    <property type="match status" value="1"/>
</dbReference>
<keyword evidence="3" id="KW-0731">Sigma factor</keyword>
<evidence type="ECO:0000256" key="1">
    <source>
        <dbReference type="ARBA" id="ARBA00010641"/>
    </source>
</evidence>
<dbReference type="GO" id="GO:0016987">
    <property type="term" value="F:sigma factor activity"/>
    <property type="evidence" value="ECO:0007669"/>
    <property type="project" value="UniProtKB-KW"/>
</dbReference>
<protein>
    <submittedName>
        <fullName evidence="7">RNA polymerase sigma-70 factor</fullName>
    </submittedName>
</protein>
<dbReference type="InterPro" id="IPR013324">
    <property type="entry name" value="RNA_pol_sigma_r3/r4-like"/>
</dbReference>